<comment type="subcellular location">
    <subcellularLocation>
        <location evidence="2 10">Cytoplasm</location>
    </subcellularLocation>
</comment>
<dbReference type="EC" id="2.6.1.16" evidence="3 10"/>
<feature type="active site" description="Nucleophile; for GATase activity" evidence="10">
    <location>
        <position position="2"/>
    </location>
</feature>
<comment type="subunit">
    <text evidence="10">Homodimer.</text>
</comment>
<feature type="domain" description="SIS" evidence="12">
    <location>
        <begin position="456"/>
        <end position="597"/>
    </location>
</feature>
<proteinExistence type="inferred from homology"/>
<dbReference type="GO" id="GO:0006487">
    <property type="term" value="P:protein N-linked glycosylation"/>
    <property type="evidence" value="ECO:0007669"/>
    <property type="project" value="TreeGrafter"/>
</dbReference>
<feature type="domain" description="Glutamine amidotransferase type-2" evidence="11">
    <location>
        <begin position="2"/>
        <end position="217"/>
    </location>
</feature>
<dbReference type="InterPro" id="IPR017932">
    <property type="entry name" value="GATase_2_dom"/>
</dbReference>
<keyword evidence="9" id="KW-0315">Glutamine amidotransferase</keyword>
<keyword evidence="8" id="KW-0677">Repeat</keyword>
<dbReference type="RefSeq" id="WP_307903388.1">
    <property type="nucleotide sequence ID" value="NZ_AP027059.1"/>
</dbReference>
<evidence type="ECO:0000256" key="10">
    <source>
        <dbReference type="HAMAP-Rule" id="MF_00164"/>
    </source>
</evidence>
<organism evidence="13 14">
    <name type="scientific">Haliovirga abyssi</name>
    <dbReference type="NCBI Taxonomy" id="2996794"/>
    <lineage>
        <taxon>Bacteria</taxon>
        <taxon>Fusobacteriati</taxon>
        <taxon>Fusobacteriota</taxon>
        <taxon>Fusobacteriia</taxon>
        <taxon>Fusobacteriales</taxon>
        <taxon>Haliovirgaceae</taxon>
        <taxon>Haliovirga</taxon>
    </lineage>
</organism>
<protein>
    <recommendedName>
        <fullName evidence="4 10">Glutamine--fructose-6-phosphate aminotransferase [isomerizing]</fullName>
        <ecNumber evidence="3 10">2.6.1.16</ecNumber>
    </recommendedName>
    <alternativeName>
        <fullName evidence="10">D-fructose-6-phosphate amidotransferase</fullName>
    </alternativeName>
    <alternativeName>
        <fullName evidence="10">GFAT</fullName>
    </alternativeName>
    <alternativeName>
        <fullName evidence="10">Glucosamine-6-phosphate synthase</fullName>
    </alternativeName>
    <alternativeName>
        <fullName evidence="10">Hexosephosphate aminotransferase</fullName>
    </alternativeName>
    <alternativeName>
        <fullName evidence="10">L-glutamine--D-fructose-6-phosphate amidotransferase</fullName>
    </alternativeName>
</protein>
<dbReference type="PROSITE" id="PS51464">
    <property type="entry name" value="SIS"/>
    <property type="match status" value="2"/>
</dbReference>
<dbReference type="PANTHER" id="PTHR10937:SF0">
    <property type="entry name" value="GLUTAMINE--FRUCTOSE-6-PHOSPHATE TRANSAMINASE (ISOMERIZING)"/>
    <property type="match status" value="1"/>
</dbReference>
<dbReference type="GO" id="GO:0005829">
    <property type="term" value="C:cytosol"/>
    <property type="evidence" value="ECO:0007669"/>
    <property type="project" value="TreeGrafter"/>
</dbReference>
<dbReference type="CDD" id="cd05009">
    <property type="entry name" value="SIS_GlmS_GlmD_2"/>
    <property type="match status" value="1"/>
</dbReference>
<dbReference type="KEGG" id="haby:HLVA_10900"/>
<dbReference type="Gene3D" id="3.40.50.10490">
    <property type="entry name" value="Glucose-6-phosphate isomerase like protein, domain 1"/>
    <property type="match status" value="2"/>
</dbReference>
<dbReference type="GO" id="GO:0006047">
    <property type="term" value="P:UDP-N-acetylglucosamine metabolic process"/>
    <property type="evidence" value="ECO:0007669"/>
    <property type="project" value="TreeGrafter"/>
</dbReference>
<dbReference type="GO" id="GO:0046349">
    <property type="term" value="P:amino sugar biosynthetic process"/>
    <property type="evidence" value="ECO:0007669"/>
    <property type="project" value="UniProtKB-ARBA"/>
</dbReference>
<keyword evidence="14" id="KW-1185">Reference proteome</keyword>
<keyword evidence="5 10" id="KW-0963">Cytoplasm</keyword>
<dbReference type="InterPro" id="IPR046348">
    <property type="entry name" value="SIS_dom_sf"/>
</dbReference>
<evidence type="ECO:0000259" key="12">
    <source>
        <dbReference type="PROSITE" id="PS51464"/>
    </source>
</evidence>
<keyword evidence="6 10" id="KW-0032">Aminotransferase</keyword>
<evidence type="ECO:0000256" key="8">
    <source>
        <dbReference type="ARBA" id="ARBA00022737"/>
    </source>
</evidence>
<evidence type="ECO:0000256" key="2">
    <source>
        <dbReference type="ARBA" id="ARBA00004496"/>
    </source>
</evidence>
<dbReference type="InterPro" id="IPR035466">
    <property type="entry name" value="GlmS/AgaS_SIS"/>
</dbReference>
<dbReference type="GO" id="GO:0004360">
    <property type="term" value="F:glutamine-fructose-6-phosphate transaminase (isomerizing) activity"/>
    <property type="evidence" value="ECO:0007669"/>
    <property type="project" value="UniProtKB-UniRule"/>
</dbReference>
<evidence type="ECO:0000256" key="9">
    <source>
        <dbReference type="ARBA" id="ARBA00022962"/>
    </source>
</evidence>
<evidence type="ECO:0000256" key="1">
    <source>
        <dbReference type="ARBA" id="ARBA00001031"/>
    </source>
</evidence>
<evidence type="ECO:0000256" key="3">
    <source>
        <dbReference type="ARBA" id="ARBA00012916"/>
    </source>
</evidence>
<dbReference type="CDD" id="cd00714">
    <property type="entry name" value="GFAT"/>
    <property type="match status" value="1"/>
</dbReference>
<dbReference type="FunFam" id="3.40.50.10490:FF:000001">
    <property type="entry name" value="Glutamine--fructose-6-phosphate aminotransferase [isomerizing]"/>
    <property type="match status" value="1"/>
</dbReference>
<dbReference type="FunFam" id="3.40.50.10490:FF:000002">
    <property type="entry name" value="Glutamine--fructose-6-phosphate aminotransferase [isomerizing]"/>
    <property type="match status" value="1"/>
</dbReference>
<evidence type="ECO:0000256" key="6">
    <source>
        <dbReference type="ARBA" id="ARBA00022576"/>
    </source>
</evidence>
<dbReference type="NCBIfam" id="TIGR01135">
    <property type="entry name" value="glmS"/>
    <property type="match status" value="1"/>
</dbReference>
<dbReference type="GO" id="GO:0006002">
    <property type="term" value="P:fructose 6-phosphate metabolic process"/>
    <property type="evidence" value="ECO:0007669"/>
    <property type="project" value="TreeGrafter"/>
</dbReference>
<dbReference type="PROSITE" id="PS51278">
    <property type="entry name" value="GATASE_TYPE_2"/>
    <property type="match status" value="1"/>
</dbReference>
<name>A0AAU9DW82_9FUSO</name>
<accession>A0AAU9DW82</accession>
<feature type="domain" description="SIS" evidence="12">
    <location>
        <begin position="284"/>
        <end position="423"/>
    </location>
</feature>
<dbReference type="InterPro" id="IPR001347">
    <property type="entry name" value="SIS_dom"/>
</dbReference>
<dbReference type="GO" id="GO:0097367">
    <property type="term" value="F:carbohydrate derivative binding"/>
    <property type="evidence" value="ECO:0007669"/>
    <property type="project" value="InterPro"/>
</dbReference>
<dbReference type="Proteomes" id="UP001321582">
    <property type="component" value="Chromosome"/>
</dbReference>
<keyword evidence="7 10" id="KW-0808">Transferase</keyword>
<dbReference type="GO" id="GO:0005975">
    <property type="term" value="P:carbohydrate metabolic process"/>
    <property type="evidence" value="ECO:0007669"/>
    <property type="project" value="UniProtKB-UniRule"/>
</dbReference>
<comment type="function">
    <text evidence="10">Catalyzes the first step in hexosamine metabolism, converting fructose-6P into glucosamine-6P using glutamine as a nitrogen source.</text>
</comment>
<dbReference type="InterPro" id="IPR005855">
    <property type="entry name" value="GFAT"/>
</dbReference>
<evidence type="ECO:0000313" key="14">
    <source>
        <dbReference type="Proteomes" id="UP001321582"/>
    </source>
</evidence>
<comment type="catalytic activity">
    <reaction evidence="1 10">
        <text>D-fructose 6-phosphate + L-glutamine = D-glucosamine 6-phosphate + L-glutamate</text>
        <dbReference type="Rhea" id="RHEA:13237"/>
        <dbReference type="ChEBI" id="CHEBI:29985"/>
        <dbReference type="ChEBI" id="CHEBI:58359"/>
        <dbReference type="ChEBI" id="CHEBI:58725"/>
        <dbReference type="ChEBI" id="CHEBI:61527"/>
        <dbReference type="EC" id="2.6.1.16"/>
    </reaction>
</comment>
<dbReference type="Pfam" id="PF13522">
    <property type="entry name" value="GATase_6"/>
    <property type="match status" value="1"/>
</dbReference>
<evidence type="ECO:0000313" key="13">
    <source>
        <dbReference type="EMBL" id="BDU50521.1"/>
    </source>
</evidence>
<reference evidence="13 14" key="1">
    <citation type="submission" date="2022-11" db="EMBL/GenBank/DDBJ databases">
        <title>Haliovirga abyssi gen. nov., sp. nov., a mesophilic fermentative bacterium isolated from the Iheya North hydrothermal field and the proposal of Haliovirgaceae fam. nov.</title>
        <authorList>
            <person name="Miyazaki U."/>
            <person name="Tame A."/>
            <person name="Miyazaki J."/>
            <person name="Takai K."/>
            <person name="Sawayama S."/>
            <person name="Kitajima M."/>
            <person name="Okamoto A."/>
            <person name="Nakagawa S."/>
        </authorList>
    </citation>
    <scope>NUCLEOTIDE SEQUENCE [LARGE SCALE GENOMIC DNA]</scope>
    <source>
        <strain evidence="13 14">IC12</strain>
    </source>
</reference>
<evidence type="ECO:0000259" key="11">
    <source>
        <dbReference type="PROSITE" id="PS51278"/>
    </source>
</evidence>
<feature type="initiator methionine" description="Removed" evidence="10">
    <location>
        <position position="1"/>
    </location>
</feature>
<feature type="active site" description="For Fru-6P isomerization activity" evidence="10">
    <location>
        <position position="602"/>
    </location>
</feature>
<dbReference type="Pfam" id="PF01380">
    <property type="entry name" value="SIS"/>
    <property type="match status" value="2"/>
</dbReference>
<dbReference type="HAMAP" id="MF_00164">
    <property type="entry name" value="GlmS"/>
    <property type="match status" value="1"/>
</dbReference>
<dbReference type="Gene3D" id="3.60.20.10">
    <property type="entry name" value="Glutamine Phosphoribosylpyrophosphate, subunit 1, domain 1"/>
    <property type="match status" value="1"/>
</dbReference>
<dbReference type="InterPro" id="IPR035490">
    <property type="entry name" value="GlmS/FrlB_SIS"/>
</dbReference>
<dbReference type="NCBIfam" id="NF001484">
    <property type="entry name" value="PRK00331.1"/>
    <property type="match status" value="1"/>
</dbReference>
<dbReference type="InterPro" id="IPR047084">
    <property type="entry name" value="GFAT_N"/>
</dbReference>
<gene>
    <name evidence="10" type="primary">glmS</name>
    <name evidence="13" type="ORF">HLVA_10900</name>
</gene>
<dbReference type="CDD" id="cd05008">
    <property type="entry name" value="SIS_GlmS_GlmD_1"/>
    <property type="match status" value="1"/>
</dbReference>
<dbReference type="SUPFAM" id="SSF56235">
    <property type="entry name" value="N-terminal nucleophile aminohydrolases (Ntn hydrolases)"/>
    <property type="match status" value="1"/>
</dbReference>
<dbReference type="AlphaFoldDB" id="A0AAU9DW82"/>
<dbReference type="FunFam" id="3.60.20.10:FF:000006">
    <property type="entry name" value="Glutamine--fructose-6-phosphate aminotransferase [isomerizing]"/>
    <property type="match status" value="1"/>
</dbReference>
<evidence type="ECO:0000256" key="7">
    <source>
        <dbReference type="ARBA" id="ARBA00022679"/>
    </source>
</evidence>
<sequence>MCGIVGYIGDKAPKTILYNGLAKLEYRGYDSAGIAIIEDNKIELNKAIGKLDSLGEILNKKYIQGNIGIGHTRWATHGKPTVLNAHPHLDCNKELALVHNGIIENYRELKDELIKKGHKFVSETDTEVIVHLIEEYYTGDLFGAVKKAVKYLEGAYALGVISLREQDKIIAARKGSPLVIGLGENENMIASDIPAVLEHTKKVIFLDDGELAILTKEKVVITDLKGNEKIKEITEIDWSIEMAEKNGYDHFMLKEIYEQPRVVEDTLRGKITDSSVKLDGINLTKEDLEKIEKINIVACGTSYHAGLVGKYLIEQNLRIPTEVDVASEFRYKDPILSEKNLVIVISQSGETADTLAGLREAKKKGAKVIGIINVVGSTITRESDGTIYTNAGPEIGVASTKAFVSQLTALYLFLLYFGEERNILSLEKRKYIVDGLKKLPEMIAEVLKRDNEILKASEEFKGVNSLMFIGRNINYPIALEGALKLKEISYIHAEGYPAGELKHGPIALIEEEVPTVAIAVKSDTYDKVISNIQEIKARSGKIIAVATDGDEKIKEHADIILRIHEVDEIFSPILTVLPLQLLAYHISNKRGLDVDKPRNLAKSVTVE</sequence>
<dbReference type="SUPFAM" id="SSF53697">
    <property type="entry name" value="SIS domain"/>
    <property type="match status" value="1"/>
</dbReference>
<evidence type="ECO:0000256" key="5">
    <source>
        <dbReference type="ARBA" id="ARBA00022490"/>
    </source>
</evidence>
<dbReference type="InterPro" id="IPR029055">
    <property type="entry name" value="Ntn_hydrolases_N"/>
</dbReference>
<dbReference type="EMBL" id="AP027059">
    <property type="protein sequence ID" value="BDU50521.1"/>
    <property type="molecule type" value="Genomic_DNA"/>
</dbReference>
<evidence type="ECO:0000256" key="4">
    <source>
        <dbReference type="ARBA" id="ARBA00016090"/>
    </source>
</evidence>
<dbReference type="PANTHER" id="PTHR10937">
    <property type="entry name" value="GLUCOSAMINE--FRUCTOSE-6-PHOSPHATE AMINOTRANSFERASE, ISOMERIZING"/>
    <property type="match status" value="1"/>
</dbReference>